<sequence length="79" mass="9032">MVNQAFIRRTTCDTEVLKICIYPCLNSYCEDTRIYQHYCGRRNRLGMAVLGLAFFEPSLIYKLSITISLVVQRPAPKGA</sequence>
<gene>
    <name evidence="1" type="ORF">BDV30DRAFT_220773</name>
</gene>
<dbReference type="EMBL" id="ML732917">
    <property type="protein sequence ID" value="KAB8267098.1"/>
    <property type="molecule type" value="Genomic_DNA"/>
</dbReference>
<dbReference type="Proteomes" id="UP000326289">
    <property type="component" value="Unassembled WGS sequence"/>
</dbReference>
<evidence type="ECO:0000313" key="1">
    <source>
        <dbReference type="EMBL" id="KAB8267098.1"/>
    </source>
</evidence>
<keyword evidence="2" id="KW-1185">Reference proteome</keyword>
<proteinExistence type="predicted"/>
<evidence type="ECO:0000313" key="2">
    <source>
        <dbReference type="Proteomes" id="UP000326289"/>
    </source>
</evidence>
<dbReference type="AlphaFoldDB" id="A0A5N6IL33"/>
<accession>A0A5N6IL33</accession>
<name>A0A5N6IL33_9EURO</name>
<reference evidence="1 2" key="1">
    <citation type="submission" date="2019-04" db="EMBL/GenBank/DDBJ databases">
        <title>Fungal friends and foes A comparative genomics study of 23 Aspergillus species from section Flavi.</title>
        <authorList>
            <consortium name="DOE Joint Genome Institute"/>
            <person name="Kjaerbolling I."/>
            <person name="Vesth T.C."/>
            <person name="Frisvad J.C."/>
            <person name="Nybo J.L."/>
            <person name="Theobald S."/>
            <person name="Kildgaard S."/>
            <person name="Petersen T.I."/>
            <person name="Kuo A."/>
            <person name="Sato A."/>
            <person name="Lyhne E.K."/>
            <person name="Kogle M.E."/>
            <person name="Wiebenga A."/>
            <person name="Kun R.S."/>
            <person name="Lubbers R.J."/>
            <person name="Makela M.R."/>
            <person name="Barry K."/>
            <person name="Chovatia M."/>
            <person name="Clum A."/>
            <person name="Daum C."/>
            <person name="Haridas S."/>
            <person name="He G."/>
            <person name="LaButti K."/>
            <person name="Lipzen A."/>
            <person name="Mondo S."/>
            <person name="Pangilinan J."/>
            <person name="Riley R."/>
            <person name="Salamov A."/>
            <person name="Simmons B.A."/>
            <person name="Magnuson J.K."/>
            <person name="Henrissat B."/>
            <person name="Mortensen U.H."/>
            <person name="Larsen T.O."/>
            <person name="De vries R.P."/>
            <person name="Grigoriev I.V."/>
            <person name="Machida M."/>
            <person name="Baker S.E."/>
            <person name="Andersen M.R."/>
        </authorList>
    </citation>
    <scope>NUCLEOTIDE SEQUENCE [LARGE SCALE GENOMIC DNA]</scope>
    <source>
        <strain evidence="1 2">CBS 117635</strain>
    </source>
</reference>
<organism evidence="1 2">
    <name type="scientific">Aspergillus minisclerotigenes</name>
    <dbReference type="NCBI Taxonomy" id="656917"/>
    <lineage>
        <taxon>Eukaryota</taxon>
        <taxon>Fungi</taxon>
        <taxon>Dikarya</taxon>
        <taxon>Ascomycota</taxon>
        <taxon>Pezizomycotina</taxon>
        <taxon>Eurotiomycetes</taxon>
        <taxon>Eurotiomycetidae</taxon>
        <taxon>Eurotiales</taxon>
        <taxon>Aspergillaceae</taxon>
        <taxon>Aspergillus</taxon>
        <taxon>Aspergillus subgen. Circumdati</taxon>
    </lineage>
</organism>
<protein>
    <submittedName>
        <fullName evidence="1">Uncharacterized protein</fullName>
    </submittedName>
</protein>